<comment type="caution">
    <text evidence="4">The sequence shown here is derived from an EMBL/GenBank/DDBJ whole genome shotgun (WGS) entry which is preliminary data.</text>
</comment>
<evidence type="ECO:0000256" key="3">
    <source>
        <dbReference type="ARBA" id="ARBA00023186"/>
    </source>
</evidence>
<keyword evidence="3" id="KW-0143">Chaperone</keyword>
<dbReference type="InterPro" id="IPR036714">
    <property type="entry name" value="SDH_sf"/>
</dbReference>
<dbReference type="SUPFAM" id="SSF109910">
    <property type="entry name" value="YgfY-like"/>
    <property type="match status" value="1"/>
</dbReference>
<comment type="similarity">
    <text evidence="1">Belongs to the SdhE FAD assembly factor family.</text>
</comment>
<dbReference type="RefSeq" id="WP_120007604.1">
    <property type="nucleotide sequence ID" value="NZ_JALBUU010000004.1"/>
</dbReference>
<dbReference type="PANTHER" id="PTHR12469:SF2">
    <property type="entry name" value="SUCCINATE DEHYDROGENASE ASSEMBLY FACTOR 2, MITOCHONDRIAL"/>
    <property type="match status" value="1"/>
</dbReference>
<dbReference type="EMBL" id="JALBUU010000004">
    <property type="protein sequence ID" value="MCI0753391.1"/>
    <property type="molecule type" value="Genomic_DNA"/>
</dbReference>
<gene>
    <name evidence="4" type="ORF">MON41_06395</name>
</gene>
<evidence type="ECO:0000313" key="4">
    <source>
        <dbReference type="EMBL" id="MCI0753391.1"/>
    </source>
</evidence>
<keyword evidence="5" id="KW-1185">Reference proteome</keyword>
<evidence type="ECO:0000256" key="1">
    <source>
        <dbReference type="ARBA" id="ARBA00008571"/>
    </source>
</evidence>
<protein>
    <recommendedName>
        <fullName evidence="2">FAD assembly factor SdhE</fullName>
    </recommendedName>
</protein>
<evidence type="ECO:0000313" key="5">
    <source>
        <dbReference type="Proteomes" id="UP001201985"/>
    </source>
</evidence>
<sequence>MSQTDHTCPDLSPRHRRLLFRASHRGTKETDLMIGGFVSRNIRTFNEAELDELEAVLEYLDVDLVDWLSGRRPIPSEMMTPMLARMAEACSESGAGMPESVRRA</sequence>
<dbReference type="PANTHER" id="PTHR12469">
    <property type="entry name" value="PROTEIN EMI5 HOMOLOG, MITOCHONDRIAL"/>
    <property type="match status" value="1"/>
</dbReference>
<name>A0ABS9W256_9PROT</name>
<dbReference type="Gene3D" id="1.10.150.250">
    <property type="entry name" value="Flavinator of succinate dehydrogenase"/>
    <property type="match status" value="1"/>
</dbReference>
<dbReference type="Pfam" id="PF03937">
    <property type="entry name" value="Sdh5"/>
    <property type="match status" value="1"/>
</dbReference>
<dbReference type="Proteomes" id="UP001201985">
    <property type="component" value="Unassembled WGS sequence"/>
</dbReference>
<evidence type="ECO:0000256" key="2">
    <source>
        <dbReference type="ARBA" id="ARBA00019418"/>
    </source>
</evidence>
<proteinExistence type="inferred from homology"/>
<accession>A0ABS9W256</accession>
<reference evidence="4 5" key="1">
    <citation type="submission" date="2022-03" db="EMBL/GenBank/DDBJ databases">
        <title>Complete genome analysis of Roseomonas KG 17.1 : a prolific producer of plant growth promoters.</title>
        <authorList>
            <person name="Saadouli I."/>
            <person name="Najjari A."/>
            <person name="Mosbah A."/>
            <person name="Ouzari H.I."/>
        </authorList>
    </citation>
    <scope>NUCLEOTIDE SEQUENCE [LARGE SCALE GENOMIC DNA]</scope>
    <source>
        <strain evidence="4 5">KG17-1</strain>
    </source>
</reference>
<dbReference type="InterPro" id="IPR005631">
    <property type="entry name" value="SDH"/>
</dbReference>
<organism evidence="4 5">
    <name type="scientific">Teichococcus vastitatis</name>
    <dbReference type="NCBI Taxonomy" id="2307076"/>
    <lineage>
        <taxon>Bacteria</taxon>
        <taxon>Pseudomonadati</taxon>
        <taxon>Pseudomonadota</taxon>
        <taxon>Alphaproteobacteria</taxon>
        <taxon>Acetobacterales</taxon>
        <taxon>Roseomonadaceae</taxon>
        <taxon>Roseomonas</taxon>
    </lineage>
</organism>